<evidence type="ECO:0000313" key="1">
    <source>
        <dbReference type="EMBL" id="AIT14293.1"/>
    </source>
</evidence>
<accession>A0A097EXZ2</accession>
<gene>
    <name evidence="1" type="primary">403</name>
    <name evidence="1" type="ORF">PBI_121Q_403</name>
</gene>
<reference evidence="1 2" key="1">
    <citation type="submission" date="2014-09" db="EMBL/GenBank/DDBJ databases">
        <authorList>
            <person name="Lapin J.S."/>
            <person name="Pope W.H."/>
            <person name="Hua J."/>
            <person name="Ford M.E."/>
            <person name="Conway J.F."/>
            <person name="Hatfull G.F."/>
            <person name="Hendrix R.W."/>
        </authorList>
    </citation>
    <scope>NUCLEOTIDE SEQUENCE [LARGE SCALE GENOMIC DNA]</scope>
</reference>
<dbReference type="Proteomes" id="UP000029889">
    <property type="component" value="Segment"/>
</dbReference>
<protein>
    <submittedName>
        <fullName evidence="1">Uncharacterized protein</fullName>
    </submittedName>
</protein>
<dbReference type="RefSeq" id="YP_009101990.1">
    <property type="nucleotide sequence ID" value="NC_025447.1"/>
</dbReference>
<organism evidence="1 2">
    <name type="scientific">Escherichia phage 121Q</name>
    <dbReference type="NCBI Taxonomy" id="1555202"/>
    <lineage>
        <taxon>Viruses</taxon>
        <taxon>Duplodnaviria</taxon>
        <taxon>Heunggongvirae</taxon>
        <taxon>Uroviricota</taxon>
        <taxon>Caudoviricetes</taxon>
        <taxon>Asteriusvirus</taxon>
        <taxon>Asteriusvirus av121Q</taxon>
    </lineage>
</organism>
<sequence length="194" mass="22793">MDFKEIESKLKYFKDIKLLWKKYKVDYNFSDDETIKYIEINIKIKFKNNNYGEVTLNHTGISLKDYDGTTLAYFDFTPEPGETLLSEINSYDMEVFGGNPLLFRLSEEWSEEYYTYKDGVVLDIHGEVVNDLEERLFQELCVSNTSYAYNHILDMFDLYSKIDAEMKAHGIHYLTINDYAQLETAVKALTKVLK</sequence>
<dbReference type="KEGG" id="vg:22111443"/>
<dbReference type="EMBL" id="KM507819">
    <property type="protein sequence ID" value="AIT14293.1"/>
    <property type="molecule type" value="Genomic_DNA"/>
</dbReference>
<name>A0A097EXZ2_9CAUD</name>
<dbReference type="GeneID" id="22111443"/>
<proteinExistence type="predicted"/>
<keyword evidence="2" id="KW-1185">Reference proteome</keyword>
<evidence type="ECO:0000313" key="2">
    <source>
        <dbReference type="Proteomes" id="UP000029889"/>
    </source>
</evidence>